<accession>A0A2S7MV27</accession>
<dbReference type="AlphaFoldDB" id="A0A2S7MV27"/>
<evidence type="ECO:0000313" key="1">
    <source>
        <dbReference type="EMBL" id="PQD93644.1"/>
    </source>
</evidence>
<sequence length="232" mass="26532">MPKIVRGANFVTIEDTKQSSEDELADLITNLTEQPFTKGVSHLNILVNSKFSPKIERLLNAHGFNRQDEVITVHKELIDEPDKGPYTFMDLHTISEEEFMVTWEQVMTGSLTPSSLKIEEQMESVKIELGPSYKESCILAYEGAKPIGVTIPHIEAGTLKEGRIFYFGLIPEERSKGKSTYFHKQTLSMLKYKLRAAFYIGSTSHKNIPMLHIFRKNGCKVLEYNKVYKKRI</sequence>
<reference evidence="1 2" key="1">
    <citation type="submission" date="2017-12" db="EMBL/GenBank/DDBJ databases">
        <title>Taxonomic description and draft genome of Pradoshia cofamensis Gen. nov., sp. nov., a thermotolerant bacillale isolated from anterior gut of earthworm Eisenia fetida.</title>
        <authorList>
            <person name="Saha T."/>
            <person name="Chakraborty R."/>
        </authorList>
    </citation>
    <scope>NUCLEOTIDE SEQUENCE [LARGE SCALE GENOMIC DNA]</scope>
    <source>
        <strain evidence="1 2">EAG3</strain>
    </source>
</reference>
<dbReference type="EMBL" id="PKOZ01000033">
    <property type="protein sequence ID" value="PQD93644.1"/>
    <property type="molecule type" value="Genomic_DNA"/>
</dbReference>
<dbReference type="OrthoDB" id="511027at2"/>
<gene>
    <name evidence="1" type="ORF">CYL18_18825</name>
</gene>
<dbReference type="RefSeq" id="WP_104851003.1">
    <property type="nucleotide sequence ID" value="NZ_PKOZ01000033.1"/>
</dbReference>
<comment type="caution">
    <text evidence="1">The sequence shown here is derived from an EMBL/GenBank/DDBJ whole genome shotgun (WGS) entry which is preliminary data.</text>
</comment>
<protein>
    <recommendedName>
        <fullName evidence="3">N-acetyltransferase domain-containing protein</fullName>
    </recommendedName>
</protein>
<organism evidence="1 2">
    <name type="scientific">Pradoshia eiseniae</name>
    <dbReference type="NCBI Taxonomy" id="2064768"/>
    <lineage>
        <taxon>Bacteria</taxon>
        <taxon>Bacillati</taxon>
        <taxon>Bacillota</taxon>
        <taxon>Bacilli</taxon>
        <taxon>Bacillales</taxon>
        <taxon>Bacillaceae</taxon>
        <taxon>Pradoshia</taxon>
    </lineage>
</organism>
<name>A0A2S7MV27_9BACI</name>
<keyword evidence="2" id="KW-1185">Reference proteome</keyword>
<dbReference type="InterPro" id="IPR016181">
    <property type="entry name" value="Acyl_CoA_acyltransferase"/>
</dbReference>
<dbReference type="Proteomes" id="UP000239663">
    <property type="component" value="Unassembled WGS sequence"/>
</dbReference>
<proteinExistence type="predicted"/>
<evidence type="ECO:0000313" key="2">
    <source>
        <dbReference type="Proteomes" id="UP000239663"/>
    </source>
</evidence>
<evidence type="ECO:0008006" key="3">
    <source>
        <dbReference type="Google" id="ProtNLM"/>
    </source>
</evidence>
<dbReference type="SUPFAM" id="SSF55729">
    <property type="entry name" value="Acyl-CoA N-acyltransferases (Nat)"/>
    <property type="match status" value="1"/>
</dbReference>